<sequence length="391" mass="44808">MFLPRALRLKGIKPAETHSAGQATKSACDEPAPQPQQDKIQADPEPVRINDTSKTISTSSKPLSATKITPEYLGQVLSGVELLFSDYAHQEPEAAKWLQNHYRVVNGEINFVHLSAILEHPNITSLKPTATQPILIQALQNKNSNSLLEVSENGYHVRREPSSYPLRFIPQDSFDVTNDAGISFWDERTIYVEPHIRNLCQTPAKVAWWLEQHGEMRDKWFPIQAVHTLYNSCAFVVLSGNVNHEGLWKKWRGKNKPNDWKIMSRLEHTKRTNEYLELLRRDNPKMLEQKRKKRLELEQDSTSDFPSRRMRLNLSTELSRRRTISGSEAGQQEYNIPGPALNKGPNTTIPANPKKRKRVRKHKRLADEHQATSSNEDVNMDQIECRTLAES</sequence>
<feature type="region of interest" description="Disordered" evidence="1">
    <location>
        <begin position="13"/>
        <end position="62"/>
    </location>
</feature>
<keyword evidence="3" id="KW-1185">Reference proteome</keyword>
<protein>
    <submittedName>
        <fullName evidence="2">Uncharacterized protein</fullName>
    </submittedName>
</protein>
<feature type="compositionally biased region" description="Polar residues" evidence="1">
    <location>
        <begin position="324"/>
        <end position="334"/>
    </location>
</feature>
<evidence type="ECO:0000313" key="2">
    <source>
        <dbReference type="EMBL" id="KAH7122296.1"/>
    </source>
</evidence>
<gene>
    <name evidence="2" type="ORF">B0J11DRAFT_507295</name>
</gene>
<name>A0A9P9IIZ6_9PLEO</name>
<reference evidence="2" key="1">
    <citation type="journal article" date="2021" name="Nat. Commun.">
        <title>Genetic determinants of endophytism in the Arabidopsis root mycobiome.</title>
        <authorList>
            <person name="Mesny F."/>
            <person name="Miyauchi S."/>
            <person name="Thiergart T."/>
            <person name="Pickel B."/>
            <person name="Atanasova L."/>
            <person name="Karlsson M."/>
            <person name="Huettel B."/>
            <person name="Barry K.W."/>
            <person name="Haridas S."/>
            <person name="Chen C."/>
            <person name="Bauer D."/>
            <person name="Andreopoulos W."/>
            <person name="Pangilinan J."/>
            <person name="LaButti K."/>
            <person name="Riley R."/>
            <person name="Lipzen A."/>
            <person name="Clum A."/>
            <person name="Drula E."/>
            <person name="Henrissat B."/>
            <person name="Kohler A."/>
            <person name="Grigoriev I.V."/>
            <person name="Martin F.M."/>
            <person name="Hacquard S."/>
        </authorList>
    </citation>
    <scope>NUCLEOTIDE SEQUENCE</scope>
    <source>
        <strain evidence="2">MPI-CAGE-CH-0243</strain>
    </source>
</reference>
<evidence type="ECO:0000256" key="1">
    <source>
        <dbReference type="SAM" id="MobiDB-lite"/>
    </source>
</evidence>
<feature type="region of interest" description="Disordered" evidence="1">
    <location>
        <begin position="318"/>
        <end position="391"/>
    </location>
</feature>
<evidence type="ECO:0000313" key="3">
    <source>
        <dbReference type="Proteomes" id="UP000700596"/>
    </source>
</evidence>
<feature type="compositionally biased region" description="Basic residues" evidence="1">
    <location>
        <begin position="353"/>
        <end position="364"/>
    </location>
</feature>
<dbReference type="Proteomes" id="UP000700596">
    <property type="component" value="Unassembled WGS sequence"/>
</dbReference>
<accession>A0A9P9IIZ6</accession>
<dbReference type="OrthoDB" id="439993at2759"/>
<dbReference type="EMBL" id="JAGMWT010000009">
    <property type="protein sequence ID" value="KAH7122296.1"/>
    <property type="molecule type" value="Genomic_DNA"/>
</dbReference>
<feature type="compositionally biased region" description="Polar residues" evidence="1">
    <location>
        <begin position="50"/>
        <end position="62"/>
    </location>
</feature>
<dbReference type="AlphaFoldDB" id="A0A9P9IIZ6"/>
<proteinExistence type="predicted"/>
<organism evidence="2 3">
    <name type="scientific">Dendryphion nanum</name>
    <dbReference type="NCBI Taxonomy" id="256645"/>
    <lineage>
        <taxon>Eukaryota</taxon>
        <taxon>Fungi</taxon>
        <taxon>Dikarya</taxon>
        <taxon>Ascomycota</taxon>
        <taxon>Pezizomycotina</taxon>
        <taxon>Dothideomycetes</taxon>
        <taxon>Pleosporomycetidae</taxon>
        <taxon>Pleosporales</taxon>
        <taxon>Torulaceae</taxon>
        <taxon>Dendryphion</taxon>
    </lineage>
</organism>
<comment type="caution">
    <text evidence="2">The sequence shown here is derived from an EMBL/GenBank/DDBJ whole genome shotgun (WGS) entry which is preliminary data.</text>
</comment>